<dbReference type="EMBL" id="CM037161">
    <property type="protein sequence ID" value="KAH7853588.1"/>
    <property type="molecule type" value="Genomic_DNA"/>
</dbReference>
<name>A0ACB7YK75_9ERIC</name>
<evidence type="ECO:0000313" key="2">
    <source>
        <dbReference type="Proteomes" id="UP000828048"/>
    </source>
</evidence>
<evidence type="ECO:0000313" key="1">
    <source>
        <dbReference type="EMBL" id="KAH7853588.1"/>
    </source>
</evidence>
<accession>A0ACB7YK75</accession>
<keyword evidence="2" id="KW-1185">Reference proteome</keyword>
<sequence>MPPLDKVNFTSLVVLDLSDNEFNDLMPRWIFSLSSLVSLNLAGSNFEGLLPNNFWNLTSLRMLDVSYNGLNFKMPNSLWNVNNLISLKLIDIGFKASIPSGLQNLTNLRNSGSDYRTWNFCRIGLKKHGQGTSNQTCPASVCTGSQKKFMMESIVKGPTDVSPCNMSPPYDAVALRTLLRRNANSVSQVEMWEKRYWENQTKHN</sequence>
<dbReference type="Proteomes" id="UP000828048">
    <property type="component" value="Chromosome 11"/>
</dbReference>
<organism evidence="1 2">
    <name type="scientific">Vaccinium darrowii</name>
    <dbReference type="NCBI Taxonomy" id="229202"/>
    <lineage>
        <taxon>Eukaryota</taxon>
        <taxon>Viridiplantae</taxon>
        <taxon>Streptophyta</taxon>
        <taxon>Embryophyta</taxon>
        <taxon>Tracheophyta</taxon>
        <taxon>Spermatophyta</taxon>
        <taxon>Magnoliopsida</taxon>
        <taxon>eudicotyledons</taxon>
        <taxon>Gunneridae</taxon>
        <taxon>Pentapetalae</taxon>
        <taxon>asterids</taxon>
        <taxon>Ericales</taxon>
        <taxon>Ericaceae</taxon>
        <taxon>Vaccinioideae</taxon>
        <taxon>Vaccinieae</taxon>
        <taxon>Vaccinium</taxon>
    </lineage>
</organism>
<gene>
    <name evidence="1" type="ORF">Vadar_004439</name>
</gene>
<proteinExistence type="predicted"/>
<comment type="caution">
    <text evidence="1">The sequence shown here is derived from an EMBL/GenBank/DDBJ whole genome shotgun (WGS) entry which is preliminary data.</text>
</comment>
<protein>
    <submittedName>
        <fullName evidence="1">Uncharacterized protein</fullName>
    </submittedName>
</protein>
<reference evidence="1 2" key="1">
    <citation type="journal article" date="2021" name="Hortic Res">
        <title>High-quality reference genome and annotation aids understanding of berry development for evergreen blueberry (Vaccinium darrowii).</title>
        <authorList>
            <person name="Yu J."/>
            <person name="Hulse-Kemp A.M."/>
            <person name="Babiker E."/>
            <person name="Staton M."/>
        </authorList>
    </citation>
    <scope>NUCLEOTIDE SEQUENCE [LARGE SCALE GENOMIC DNA]</scope>
    <source>
        <strain evidence="2">cv. NJ 8807/NJ 8810</strain>
        <tissue evidence="1">Young leaf</tissue>
    </source>
</reference>